<dbReference type="PANTHER" id="PTHR32552">
    <property type="entry name" value="FERRICHROME IRON RECEPTOR-RELATED"/>
    <property type="match status" value="1"/>
</dbReference>
<comment type="caution">
    <text evidence="16">The sequence shown here is derived from an EMBL/GenBank/DDBJ whole genome shotgun (WGS) entry which is preliminary data.</text>
</comment>
<keyword evidence="7" id="KW-0408">Iron</keyword>
<evidence type="ECO:0000256" key="2">
    <source>
        <dbReference type="ARBA" id="ARBA00022448"/>
    </source>
</evidence>
<comment type="subcellular location">
    <subcellularLocation>
        <location evidence="1 12">Cell outer membrane</location>
        <topology evidence="1 12">Multi-pass membrane protein</topology>
    </subcellularLocation>
</comment>
<dbReference type="CDD" id="cd01347">
    <property type="entry name" value="ligand_gated_channel"/>
    <property type="match status" value="1"/>
</dbReference>
<evidence type="ECO:0000313" key="16">
    <source>
        <dbReference type="EMBL" id="NDY95451.1"/>
    </source>
</evidence>
<keyword evidence="16" id="KW-0675">Receptor</keyword>
<evidence type="ECO:0000256" key="13">
    <source>
        <dbReference type="RuleBase" id="RU003357"/>
    </source>
</evidence>
<evidence type="ECO:0000256" key="3">
    <source>
        <dbReference type="ARBA" id="ARBA00022452"/>
    </source>
</evidence>
<dbReference type="PROSITE" id="PS52016">
    <property type="entry name" value="TONB_DEPENDENT_REC_3"/>
    <property type="match status" value="1"/>
</dbReference>
<keyword evidence="5 12" id="KW-0812">Transmembrane</keyword>
<dbReference type="InterPro" id="IPR039426">
    <property type="entry name" value="TonB-dep_rcpt-like"/>
</dbReference>
<dbReference type="InterPro" id="IPR000531">
    <property type="entry name" value="Beta-barrel_TonB"/>
</dbReference>
<keyword evidence="2 12" id="KW-0813">Transport</keyword>
<comment type="similarity">
    <text evidence="12 13">Belongs to the TonB-dependent receptor family.</text>
</comment>
<evidence type="ECO:0000256" key="5">
    <source>
        <dbReference type="ARBA" id="ARBA00022692"/>
    </source>
</evidence>
<evidence type="ECO:0000256" key="4">
    <source>
        <dbReference type="ARBA" id="ARBA00022496"/>
    </source>
</evidence>
<evidence type="ECO:0000256" key="9">
    <source>
        <dbReference type="ARBA" id="ARBA00023077"/>
    </source>
</evidence>
<dbReference type="InterPro" id="IPR036942">
    <property type="entry name" value="Beta-barrel_TonB_sf"/>
</dbReference>
<dbReference type="Gene3D" id="2.40.170.20">
    <property type="entry name" value="TonB-dependent receptor, beta-barrel domain"/>
    <property type="match status" value="1"/>
</dbReference>
<evidence type="ECO:0000313" key="17">
    <source>
        <dbReference type="Proteomes" id="UP000484885"/>
    </source>
</evidence>
<evidence type="ECO:0000256" key="11">
    <source>
        <dbReference type="ARBA" id="ARBA00023237"/>
    </source>
</evidence>
<accession>A0A845V5G9</accession>
<evidence type="ECO:0000256" key="12">
    <source>
        <dbReference type="PROSITE-ProRule" id="PRU01360"/>
    </source>
</evidence>
<proteinExistence type="inferred from homology"/>
<dbReference type="GO" id="GO:0009279">
    <property type="term" value="C:cell outer membrane"/>
    <property type="evidence" value="ECO:0007669"/>
    <property type="project" value="UniProtKB-SubCell"/>
</dbReference>
<dbReference type="AlphaFoldDB" id="A0A845V5G9"/>
<keyword evidence="17" id="KW-1185">Reference proteome</keyword>
<keyword evidence="6" id="KW-0732">Signal</keyword>
<keyword evidence="3 12" id="KW-1134">Transmembrane beta strand</keyword>
<keyword evidence="11 12" id="KW-0998">Cell outer membrane</keyword>
<dbReference type="Gene3D" id="2.170.130.10">
    <property type="entry name" value="TonB-dependent receptor, plug domain"/>
    <property type="match status" value="1"/>
</dbReference>
<dbReference type="InterPro" id="IPR037066">
    <property type="entry name" value="Plug_dom_sf"/>
</dbReference>
<dbReference type="Proteomes" id="UP000484885">
    <property type="component" value="Unassembled WGS sequence"/>
</dbReference>
<evidence type="ECO:0000256" key="1">
    <source>
        <dbReference type="ARBA" id="ARBA00004571"/>
    </source>
</evidence>
<feature type="domain" description="TonB-dependent receptor plug" evidence="15">
    <location>
        <begin position="33"/>
        <end position="144"/>
    </location>
</feature>
<keyword evidence="9 13" id="KW-0798">TonB box</keyword>
<reference evidence="16 17" key="1">
    <citation type="submission" date="2020-02" db="EMBL/GenBank/DDBJ databases">
        <authorList>
            <person name="Zhang X.-Y."/>
        </authorList>
    </citation>
    <scope>NUCLEOTIDE SEQUENCE [LARGE SCALE GENOMIC DNA]</scope>
    <source>
        <strain evidence="16 17">C33</strain>
    </source>
</reference>
<evidence type="ECO:0000256" key="10">
    <source>
        <dbReference type="ARBA" id="ARBA00023136"/>
    </source>
</evidence>
<evidence type="ECO:0000259" key="14">
    <source>
        <dbReference type="Pfam" id="PF00593"/>
    </source>
</evidence>
<evidence type="ECO:0000259" key="15">
    <source>
        <dbReference type="Pfam" id="PF07715"/>
    </source>
</evidence>
<dbReference type="Pfam" id="PF07715">
    <property type="entry name" value="Plug"/>
    <property type="match status" value="1"/>
</dbReference>
<evidence type="ECO:0000256" key="7">
    <source>
        <dbReference type="ARBA" id="ARBA00023004"/>
    </source>
</evidence>
<dbReference type="EMBL" id="JAAGSC010000039">
    <property type="protein sequence ID" value="NDY95451.1"/>
    <property type="molecule type" value="Genomic_DNA"/>
</dbReference>
<dbReference type="InterPro" id="IPR012910">
    <property type="entry name" value="Plug_dom"/>
</dbReference>
<name>A0A845V5G9_9GAMM</name>
<protein>
    <submittedName>
        <fullName evidence="16">TonB-dependent receptor</fullName>
    </submittedName>
</protein>
<dbReference type="GO" id="GO:0015344">
    <property type="term" value="F:siderophore uptake transmembrane transporter activity"/>
    <property type="evidence" value="ECO:0007669"/>
    <property type="project" value="TreeGrafter"/>
</dbReference>
<gene>
    <name evidence="16" type="ORF">G3I74_06900</name>
</gene>
<keyword evidence="4" id="KW-0410">Iron transport</keyword>
<sequence>MATRSPDNDDDANLAEAPQDRVNVTVTRLDRELLDAPAAVSQVGEEALQTARQQLQLDETLNRVPGVFFQNRYNFAQNQRLAIRGFGARSPFGIRGIRLLVDGFPETLPDGQAQVDGIDLESVTEAEVLRGPSSALHGNAAGGVISLRTEDGRGLAPELELRTTLGSYGFERYGIRAGGQFEDWNAYLSAWDLSYDGYREQSRTDKRLLNAHLGRQLDGERRIGLVLTLLDQPRGEDPSALTRQQAEEDRTAAGGQAVQVDARQVVEQYRLGLRFEDAASLPGELSAYAFVAGRDFFQQLPSSFFPSLIEFDRDFAGGGAQYTDELRFGSLPARYTLGLDLARQRDDRRRFTVSPGGQRQDQTQDELQQADNAGLFGQIDLDLSRRWSALLGLRHDRIELDIDDRFGDGSGSGRRSFDEASWTAGLNYRMEPDQQLYFNAGTAFETPTFTEIKDAAGGVGFSRAIEPQRARNLELGFRGRWSERLSLDVAAFRVNTRDEIIVVASEDGLNLFDNAGRTRRDGVELALEYELGGGLTLNAAYTWSRFRFEEFRDAGERFDGKRMPGLPEHLLFAELAWRSGSGLYAIVDTLAVSEVYADNANSERVAGYGLINARLGRAFDLGQQRLEVFLALNNLTDRRYFSNVRVNAARGAYYEPAPERNVFGGVRLGF</sequence>
<dbReference type="RefSeq" id="WP_164210835.1">
    <property type="nucleotide sequence ID" value="NZ_JAAGSC010000039.1"/>
</dbReference>
<evidence type="ECO:0000256" key="6">
    <source>
        <dbReference type="ARBA" id="ARBA00022729"/>
    </source>
</evidence>
<keyword evidence="8" id="KW-0406">Ion transport</keyword>
<dbReference type="Pfam" id="PF00593">
    <property type="entry name" value="TonB_dep_Rec_b-barrel"/>
    <property type="match status" value="1"/>
</dbReference>
<keyword evidence="10 12" id="KW-0472">Membrane</keyword>
<organism evidence="16 17">
    <name type="scientific">Wenzhouxiangella limi</name>
    <dbReference type="NCBI Taxonomy" id="2707351"/>
    <lineage>
        <taxon>Bacteria</taxon>
        <taxon>Pseudomonadati</taxon>
        <taxon>Pseudomonadota</taxon>
        <taxon>Gammaproteobacteria</taxon>
        <taxon>Chromatiales</taxon>
        <taxon>Wenzhouxiangellaceae</taxon>
        <taxon>Wenzhouxiangella</taxon>
    </lineage>
</organism>
<evidence type="ECO:0000256" key="8">
    <source>
        <dbReference type="ARBA" id="ARBA00023065"/>
    </source>
</evidence>
<dbReference type="SUPFAM" id="SSF56935">
    <property type="entry name" value="Porins"/>
    <property type="match status" value="1"/>
</dbReference>
<feature type="domain" description="TonB-dependent receptor-like beta-barrel" evidence="14">
    <location>
        <begin position="236"/>
        <end position="635"/>
    </location>
</feature>
<dbReference type="PANTHER" id="PTHR32552:SF68">
    <property type="entry name" value="FERRICHROME OUTER MEMBRANE TRANSPORTER_PHAGE RECEPTOR"/>
    <property type="match status" value="1"/>
</dbReference>